<dbReference type="InterPro" id="IPR037523">
    <property type="entry name" value="VOC_core"/>
</dbReference>
<gene>
    <name evidence="2" type="ORF">J4E00_28140</name>
</gene>
<dbReference type="RefSeq" id="WP_208178705.1">
    <property type="nucleotide sequence ID" value="NZ_JAGETZ010000023.1"/>
</dbReference>
<dbReference type="PANTHER" id="PTHR34109:SF1">
    <property type="entry name" value="VOC DOMAIN-CONTAINING PROTEIN"/>
    <property type="match status" value="1"/>
</dbReference>
<dbReference type="SUPFAM" id="SSF54593">
    <property type="entry name" value="Glyoxalase/Bleomycin resistance protein/Dihydroxybiphenyl dioxygenase"/>
    <property type="match status" value="1"/>
</dbReference>
<dbReference type="PANTHER" id="PTHR34109">
    <property type="entry name" value="BNAUNNG04460D PROTEIN-RELATED"/>
    <property type="match status" value="1"/>
</dbReference>
<organism evidence="2 3">
    <name type="scientific">Hymenobacter negativus</name>
    <dbReference type="NCBI Taxonomy" id="2795026"/>
    <lineage>
        <taxon>Bacteria</taxon>
        <taxon>Pseudomonadati</taxon>
        <taxon>Bacteroidota</taxon>
        <taxon>Cytophagia</taxon>
        <taxon>Cytophagales</taxon>
        <taxon>Hymenobacteraceae</taxon>
        <taxon>Hymenobacter</taxon>
    </lineage>
</organism>
<name>A0ABS3QNV0_9BACT</name>
<accession>A0ABS3QNV0</accession>
<dbReference type="PROSITE" id="PS51819">
    <property type="entry name" value="VOC"/>
    <property type="match status" value="1"/>
</dbReference>
<evidence type="ECO:0000259" key="1">
    <source>
        <dbReference type="PROSITE" id="PS51819"/>
    </source>
</evidence>
<evidence type="ECO:0000313" key="3">
    <source>
        <dbReference type="Proteomes" id="UP000664369"/>
    </source>
</evidence>
<keyword evidence="3" id="KW-1185">Reference proteome</keyword>
<dbReference type="EMBL" id="JAGETZ010000023">
    <property type="protein sequence ID" value="MBO2012965.1"/>
    <property type="molecule type" value="Genomic_DNA"/>
</dbReference>
<dbReference type="Gene3D" id="3.30.720.110">
    <property type="match status" value="1"/>
</dbReference>
<dbReference type="Gene3D" id="3.30.720.120">
    <property type="match status" value="1"/>
</dbReference>
<protein>
    <submittedName>
        <fullName evidence="2">VOC family protein</fullName>
    </submittedName>
</protein>
<comment type="caution">
    <text evidence="2">The sequence shown here is derived from an EMBL/GenBank/DDBJ whole genome shotgun (WGS) entry which is preliminary data.</text>
</comment>
<feature type="domain" description="VOC" evidence="1">
    <location>
        <begin position="9"/>
        <end position="127"/>
    </location>
</feature>
<dbReference type="Proteomes" id="UP000664369">
    <property type="component" value="Unassembled WGS sequence"/>
</dbReference>
<reference evidence="2 3" key="1">
    <citation type="submission" date="2021-03" db="EMBL/GenBank/DDBJ databases">
        <authorList>
            <person name="Kim M.K."/>
        </authorList>
    </citation>
    <scope>NUCLEOTIDE SEQUENCE [LARGE SCALE GENOMIC DNA]</scope>
    <source>
        <strain evidence="2 3">BT442</strain>
    </source>
</reference>
<sequence length="133" mass="14305">MNIPFKPAGYTSVSPYFVVEGAQQLADLLRELFGAVELRRFAGPNGTVGHLELQLDDSVLMLADAMPTYPANRLLLHVYVPDVHATYARALALGCEAVEAPVNKPGDPDIRGTSRDFAGNTWAIGMQAAAVHN</sequence>
<dbReference type="InterPro" id="IPR029068">
    <property type="entry name" value="Glyas_Bleomycin-R_OHBP_Dase"/>
</dbReference>
<evidence type="ECO:0000313" key="2">
    <source>
        <dbReference type="EMBL" id="MBO2012965.1"/>
    </source>
</evidence>
<proteinExistence type="predicted"/>